<comment type="caution">
    <text evidence="4">The sequence shown here is derived from an EMBL/GenBank/DDBJ whole genome shotgun (WGS) entry which is preliminary data.</text>
</comment>
<dbReference type="Proteomes" id="UP000663852">
    <property type="component" value="Unassembled WGS sequence"/>
</dbReference>
<evidence type="ECO:0000256" key="2">
    <source>
        <dbReference type="SAM" id="MobiDB-lite"/>
    </source>
</evidence>
<evidence type="ECO:0000256" key="1">
    <source>
        <dbReference type="ARBA" id="ARBA00023125"/>
    </source>
</evidence>
<dbReference type="InterPro" id="IPR009057">
    <property type="entry name" value="Homeodomain-like_sf"/>
</dbReference>
<name>A0A815V647_ADIRI</name>
<dbReference type="Pfam" id="PF03221">
    <property type="entry name" value="HTH_Tnp_Tc5"/>
    <property type="match status" value="1"/>
</dbReference>
<dbReference type="PROSITE" id="PS51253">
    <property type="entry name" value="HTH_CENPB"/>
    <property type="match status" value="1"/>
</dbReference>
<evidence type="ECO:0000259" key="3">
    <source>
        <dbReference type="PROSITE" id="PS51253"/>
    </source>
</evidence>
<accession>A0A815V647</accession>
<organism evidence="4 5">
    <name type="scientific">Adineta ricciae</name>
    <name type="common">Rotifer</name>
    <dbReference type="NCBI Taxonomy" id="249248"/>
    <lineage>
        <taxon>Eukaryota</taxon>
        <taxon>Metazoa</taxon>
        <taxon>Spiralia</taxon>
        <taxon>Gnathifera</taxon>
        <taxon>Rotifera</taxon>
        <taxon>Eurotatoria</taxon>
        <taxon>Bdelloidea</taxon>
        <taxon>Adinetida</taxon>
        <taxon>Adinetidae</taxon>
        <taxon>Adineta</taxon>
    </lineage>
</organism>
<keyword evidence="1" id="KW-0238">DNA-binding</keyword>
<reference evidence="4" key="1">
    <citation type="submission" date="2021-02" db="EMBL/GenBank/DDBJ databases">
        <authorList>
            <person name="Nowell W R."/>
        </authorList>
    </citation>
    <scope>NUCLEOTIDE SEQUENCE</scope>
</reference>
<feature type="compositionally biased region" description="Acidic residues" evidence="2">
    <location>
        <begin position="72"/>
        <end position="82"/>
    </location>
</feature>
<dbReference type="GO" id="GO:0003677">
    <property type="term" value="F:DNA binding"/>
    <property type="evidence" value="ECO:0007669"/>
    <property type="project" value="UniProtKB-KW"/>
</dbReference>
<feature type="compositionally biased region" description="Basic and acidic residues" evidence="2">
    <location>
        <begin position="83"/>
        <end position="95"/>
    </location>
</feature>
<dbReference type="SUPFAM" id="SSF46689">
    <property type="entry name" value="Homeodomain-like"/>
    <property type="match status" value="1"/>
</dbReference>
<gene>
    <name evidence="4" type="ORF">EDS130_LOCUS44627</name>
</gene>
<sequence>MKPSKIIYCLTNIMNINLNDDSLNEPSQEEREVAEHLAEVIISICNPRRLKYEDELTLDIYCKQYSNGNGEKEEEEEEESSESESRSDYEVEDDLKKEQHDLSNFPLEFMQRVLDYAYDEDKSGKRRRTWKPVKHRFRTLPNENYVSRFKKYLENSGTRRQKLQEIDKSVYQKLVYAREQYLPVHDIDIQCWALKSAREVGCNDFQASDSWIHNFKARHSICSRRITNIIN</sequence>
<evidence type="ECO:0000313" key="4">
    <source>
        <dbReference type="EMBL" id="CAF1531761.1"/>
    </source>
</evidence>
<proteinExistence type="predicted"/>
<dbReference type="AlphaFoldDB" id="A0A815V647"/>
<dbReference type="InterPro" id="IPR006600">
    <property type="entry name" value="HTH_CenpB_DNA-bd_dom"/>
</dbReference>
<feature type="domain" description="HTH CENPB-type" evidence="3">
    <location>
        <begin position="154"/>
        <end position="225"/>
    </location>
</feature>
<dbReference type="Gene3D" id="1.10.10.60">
    <property type="entry name" value="Homeodomain-like"/>
    <property type="match status" value="1"/>
</dbReference>
<dbReference type="EMBL" id="CAJNOJ010000891">
    <property type="protein sequence ID" value="CAF1531761.1"/>
    <property type="molecule type" value="Genomic_DNA"/>
</dbReference>
<protein>
    <recommendedName>
        <fullName evidence="3">HTH CENPB-type domain-containing protein</fullName>
    </recommendedName>
</protein>
<dbReference type="SMART" id="SM00674">
    <property type="entry name" value="CENPB"/>
    <property type="match status" value="1"/>
</dbReference>
<evidence type="ECO:0000313" key="5">
    <source>
        <dbReference type="Proteomes" id="UP000663852"/>
    </source>
</evidence>
<feature type="region of interest" description="Disordered" evidence="2">
    <location>
        <begin position="68"/>
        <end position="95"/>
    </location>
</feature>
<dbReference type="OrthoDB" id="10051656at2759"/>